<accession>A0ABR5K2D7</accession>
<proteinExistence type="predicted"/>
<gene>
    <name evidence="2" type="ORF">AEA09_10500</name>
</gene>
<evidence type="ECO:0000256" key="1">
    <source>
        <dbReference type="SAM" id="Phobius"/>
    </source>
</evidence>
<dbReference type="Proteomes" id="UP000050668">
    <property type="component" value="Unassembled WGS sequence"/>
</dbReference>
<reference evidence="3" key="1">
    <citation type="submission" date="2015-07" db="EMBL/GenBank/DDBJ databases">
        <title>Fjat-14205 dsm 2895.</title>
        <authorList>
            <person name="Liu B."/>
            <person name="Wang J."/>
            <person name="Zhu Y."/>
            <person name="Liu G."/>
            <person name="Chen Q."/>
            <person name="Chen Z."/>
            <person name="Lan J."/>
            <person name="Che J."/>
            <person name="Ge C."/>
            <person name="Shi H."/>
            <person name="Pan Z."/>
            <person name="Liu X."/>
        </authorList>
    </citation>
    <scope>NUCLEOTIDE SEQUENCE [LARGE SCALE GENOMIC DNA]</scope>
    <source>
        <strain evidence="3">DSM 25560</strain>
    </source>
</reference>
<keyword evidence="1" id="KW-0812">Transmembrane</keyword>
<sequence length="185" mass="21619">MTILVLFVCVIKVVIAIFIFKENKKVSLLLLSIPFLLILGIGAWLLFERNYHFVKDTDLSIEIIRNIELEKSLKEYIKENPNTHFTKGENVKYPNYVNGNDVSIGADKSNKIKFFRTISLLDETSKHIKVSDSKDTVINKYGESYYEGRDMGMGEFIAYVDRDSKRYIRFWLNEGKVREIEFMLI</sequence>
<keyword evidence="1" id="KW-1133">Transmembrane helix</keyword>
<organism evidence="2 3">
    <name type="scientific">Lysinibacillus contaminans</name>
    <dbReference type="NCBI Taxonomy" id="1293441"/>
    <lineage>
        <taxon>Bacteria</taxon>
        <taxon>Bacillati</taxon>
        <taxon>Bacillota</taxon>
        <taxon>Bacilli</taxon>
        <taxon>Bacillales</taxon>
        <taxon>Bacillaceae</taxon>
        <taxon>Lysinibacillus</taxon>
    </lineage>
</organism>
<evidence type="ECO:0000313" key="2">
    <source>
        <dbReference type="EMBL" id="KOS68933.1"/>
    </source>
</evidence>
<dbReference type="RefSeq" id="WP_053583783.1">
    <property type="nucleotide sequence ID" value="NZ_LGRV01000003.1"/>
</dbReference>
<dbReference type="EMBL" id="LGRV01000003">
    <property type="protein sequence ID" value="KOS68933.1"/>
    <property type="molecule type" value="Genomic_DNA"/>
</dbReference>
<feature type="transmembrane region" description="Helical" evidence="1">
    <location>
        <begin position="26"/>
        <end position="47"/>
    </location>
</feature>
<keyword evidence="3" id="KW-1185">Reference proteome</keyword>
<keyword evidence="1" id="KW-0472">Membrane</keyword>
<protein>
    <submittedName>
        <fullName evidence="2">Uncharacterized protein</fullName>
    </submittedName>
</protein>
<evidence type="ECO:0000313" key="3">
    <source>
        <dbReference type="Proteomes" id="UP000050668"/>
    </source>
</evidence>
<name>A0ABR5K2D7_9BACI</name>
<comment type="caution">
    <text evidence="2">The sequence shown here is derived from an EMBL/GenBank/DDBJ whole genome shotgun (WGS) entry which is preliminary data.</text>
</comment>